<dbReference type="Proteomes" id="UP000190888">
    <property type="component" value="Unassembled WGS sequence"/>
</dbReference>
<dbReference type="Pfam" id="PF02464">
    <property type="entry name" value="CinA"/>
    <property type="match status" value="1"/>
</dbReference>
<dbReference type="EMBL" id="FUWH01000013">
    <property type="protein sequence ID" value="SKA16741.1"/>
    <property type="molecule type" value="Genomic_DNA"/>
</dbReference>
<proteinExistence type="predicted"/>
<sequence>MNFPVDNAELQKVAQLLVKKQETISVAESVTAGLLQVSFASAENAIQFFQGGITAYNLGQKCRHLKINPIQAENCNCVSGDTAESMALHCCELFSSEWGIGITGYASAVPESGNKLFAYAAVAYKGKILSSRRLRLPEGNMQQAQAYYVNHVLQELSRLMKRKK</sequence>
<evidence type="ECO:0000313" key="2">
    <source>
        <dbReference type="EMBL" id="SKA16741.1"/>
    </source>
</evidence>
<name>A0A1T4RM32_9BACT</name>
<dbReference type="Gene3D" id="3.90.950.20">
    <property type="entry name" value="CinA-like"/>
    <property type="match status" value="1"/>
</dbReference>
<protein>
    <submittedName>
        <fullName evidence="2">Competence-damaged protein</fullName>
    </submittedName>
</protein>
<gene>
    <name evidence="2" type="ORF">SAMN04488132_11340</name>
</gene>
<dbReference type="SUPFAM" id="SSF142433">
    <property type="entry name" value="CinA-like"/>
    <property type="match status" value="1"/>
</dbReference>
<organism evidence="2 3">
    <name type="scientific">Sediminibacterium ginsengisoli</name>
    <dbReference type="NCBI Taxonomy" id="413434"/>
    <lineage>
        <taxon>Bacteria</taxon>
        <taxon>Pseudomonadati</taxon>
        <taxon>Bacteroidota</taxon>
        <taxon>Chitinophagia</taxon>
        <taxon>Chitinophagales</taxon>
        <taxon>Chitinophagaceae</taxon>
        <taxon>Sediminibacterium</taxon>
    </lineage>
</organism>
<feature type="domain" description="CinA C-terminal" evidence="1">
    <location>
        <begin position="11"/>
        <end position="159"/>
    </location>
</feature>
<dbReference type="STRING" id="413434.SAMN04488132_11340"/>
<dbReference type="RefSeq" id="WP_078832657.1">
    <property type="nucleotide sequence ID" value="NZ_FUWH01000013.1"/>
</dbReference>
<dbReference type="NCBIfam" id="TIGR00199">
    <property type="entry name" value="PncC_domain"/>
    <property type="match status" value="1"/>
</dbReference>
<evidence type="ECO:0000313" key="3">
    <source>
        <dbReference type="Proteomes" id="UP000190888"/>
    </source>
</evidence>
<evidence type="ECO:0000259" key="1">
    <source>
        <dbReference type="Pfam" id="PF02464"/>
    </source>
</evidence>
<dbReference type="AlphaFoldDB" id="A0A1T4RM32"/>
<dbReference type="OrthoDB" id="1252536at2"/>
<dbReference type="InterPro" id="IPR008136">
    <property type="entry name" value="CinA_C"/>
</dbReference>
<keyword evidence="3" id="KW-1185">Reference proteome</keyword>
<reference evidence="2 3" key="1">
    <citation type="submission" date="2017-02" db="EMBL/GenBank/DDBJ databases">
        <authorList>
            <person name="Peterson S.W."/>
        </authorList>
    </citation>
    <scope>NUCLEOTIDE SEQUENCE [LARGE SCALE GENOMIC DNA]</scope>
    <source>
        <strain evidence="2 3">DSM 22335</strain>
    </source>
</reference>
<accession>A0A1T4RM32</accession>
<dbReference type="InterPro" id="IPR036653">
    <property type="entry name" value="CinA-like_C"/>
</dbReference>